<reference evidence="2 3" key="1">
    <citation type="submission" date="2020-08" db="EMBL/GenBank/DDBJ databases">
        <title>Genomic Encyclopedia of Type Strains, Phase IV (KMG-IV): sequencing the most valuable type-strain genomes for metagenomic binning, comparative biology and taxonomic classification.</title>
        <authorList>
            <person name="Goeker M."/>
        </authorList>
    </citation>
    <scope>NUCLEOTIDE SEQUENCE [LARGE SCALE GENOMIC DNA]</scope>
    <source>
        <strain evidence="2 3">DSM 45385</strain>
    </source>
</reference>
<dbReference type="InterPro" id="IPR036249">
    <property type="entry name" value="Thioredoxin-like_sf"/>
</dbReference>
<dbReference type="RefSeq" id="WP_184963587.1">
    <property type="nucleotide sequence ID" value="NZ_JACHIN010000005.1"/>
</dbReference>
<dbReference type="GO" id="GO:0016853">
    <property type="term" value="F:isomerase activity"/>
    <property type="evidence" value="ECO:0007669"/>
    <property type="project" value="UniProtKB-KW"/>
</dbReference>
<dbReference type="PANTHER" id="PTHR13887">
    <property type="entry name" value="GLUTATHIONE S-TRANSFERASE KAPPA"/>
    <property type="match status" value="1"/>
</dbReference>
<dbReference type="PANTHER" id="PTHR13887:SF41">
    <property type="entry name" value="THIOREDOXIN SUPERFAMILY PROTEIN"/>
    <property type="match status" value="1"/>
</dbReference>
<accession>A0A7W8A352</accession>
<dbReference type="Proteomes" id="UP000568380">
    <property type="component" value="Unassembled WGS sequence"/>
</dbReference>
<evidence type="ECO:0000313" key="3">
    <source>
        <dbReference type="Proteomes" id="UP000568380"/>
    </source>
</evidence>
<feature type="domain" description="DSBA-like thioredoxin" evidence="1">
    <location>
        <begin position="3"/>
        <end position="193"/>
    </location>
</feature>
<dbReference type="Pfam" id="PF01323">
    <property type="entry name" value="DSBA"/>
    <property type="match status" value="1"/>
</dbReference>
<dbReference type="CDD" id="cd03024">
    <property type="entry name" value="DsbA_FrnE"/>
    <property type="match status" value="1"/>
</dbReference>
<name>A0A7W8A352_9ACTN</name>
<gene>
    <name evidence="2" type="ORF">HNR40_004146</name>
</gene>
<keyword evidence="3" id="KW-1185">Reference proteome</keyword>
<proteinExistence type="predicted"/>
<sequence>MKLEIYADILCPWCYIGKRRLSRALEGLADPPEIVWRSFELDPGAGRAPGPTAEEAMRQWWGERAPARTELIRTTGAADGLELNLHLARPVSTFDAHRLWKLGQEHGKGEEMMERLLRAYHTEGANIADPEVLDALREEVLPGVPLPEGAYAEEVRDDERRAATQGVTGVPSLVIDGAGPVSGVQPPEAIRRLLTG</sequence>
<dbReference type="Gene3D" id="3.40.30.10">
    <property type="entry name" value="Glutaredoxin"/>
    <property type="match status" value="1"/>
</dbReference>
<protein>
    <submittedName>
        <fullName evidence="2">Putative DsbA family dithiol-disulfide isomerase</fullName>
    </submittedName>
</protein>
<keyword evidence="2" id="KW-0413">Isomerase</keyword>
<evidence type="ECO:0000313" key="2">
    <source>
        <dbReference type="EMBL" id="MBB5078660.1"/>
    </source>
</evidence>
<dbReference type="SUPFAM" id="SSF52833">
    <property type="entry name" value="Thioredoxin-like"/>
    <property type="match status" value="1"/>
</dbReference>
<dbReference type="EMBL" id="JACHIN010000005">
    <property type="protein sequence ID" value="MBB5078660.1"/>
    <property type="molecule type" value="Genomic_DNA"/>
</dbReference>
<dbReference type="GO" id="GO:0016491">
    <property type="term" value="F:oxidoreductase activity"/>
    <property type="evidence" value="ECO:0007669"/>
    <property type="project" value="InterPro"/>
</dbReference>
<evidence type="ECO:0000259" key="1">
    <source>
        <dbReference type="Pfam" id="PF01323"/>
    </source>
</evidence>
<comment type="caution">
    <text evidence="2">The sequence shown here is derived from an EMBL/GenBank/DDBJ whole genome shotgun (WGS) entry which is preliminary data.</text>
</comment>
<organism evidence="2 3">
    <name type="scientific">Nonomuraea endophytica</name>
    <dbReference type="NCBI Taxonomy" id="714136"/>
    <lineage>
        <taxon>Bacteria</taxon>
        <taxon>Bacillati</taxon>
        <taxon>Actinomycetota</taxon>
        <taxon>Actinomycetes</taxon>
        <taxon>Streptosporangiales</taxon>
        <taxon>Streptosporangiaceae</taxon>
        <taxon>Nonomuraea</taxon>
    </lineage>
</organism>
<dbReference type="AlphaFoldDB" id="A0A7W8A352"/>
<dbReference type="InterPro" id="IPR001853">
    <property type="entry name" value="DSBA-like_thioredoxin_dom"/>
</dbReference>